<keyword evidence="10" id="KW-0299">Galactose metabolism</keyword>
<dbReference type="InterPro" id="IPR014721">
    <property type="entry name" value="Ribsml_uS5_D2-typ_fold_subgr"/>
</dbReference>
<dbReference type="AlphaFoldDB" id="A0A136JEZ4"/>
<evidence type="ECO:0000256" key="6">
    <source>
        <dbReference type="ARBA" id="ARBA00022741"/>
    </source>
</evidence>
<reference evidence="20" key="1">
    <citation type="submission" date="2016-02" db="EMBL/GenBank/DDBJ databases">
        <title>Draft genome sequence of Microdochium bolleyi, a fungal endophyte of beachgrass.</title>
        <authorList>
            <consortium name="DOE Joint Genome Institute"/>
            <person name="David A.S."/>
            <person name="May G."/>
            <person name="Haridas S."/>
            <person name="Lim J."/>
            <person name="Wang M."/>
            <person name="Labutti K."/>
            <person name="Lipzen A."/>
            <person name="Barry K."/>
            <person name="Grigoriev I.V."/>
        </authorList>
    </citation>
    <scope>NUCLEOTIDE SEQUENCE [LARGE SCALE GENOMIC DNA]</scope>
    <source>
        <strain evidence="20">J235TASD1</strain>
    </source>
</reference>
<proteinExistence type="inferred from homology"/>
<evidence type="ECO:0000259" key="17">
    <source>
        <dbReference type="Pfam" id="PF08544"/>
    </source>
</evidence>
<evidence type="ECO:0000256" key="12">
    <source>
        <dbReference type="ARBA" id="ARBA00023221"/>
    </source>
</evidence>
<feature type="domain" description="GHMP kinase C-terminal" evidence="17">
    <location>
        <begin position="423"/>
        <end position="494"/>
    </location>
</feature>
<dbReference type="InterPro" id="IPR000705">
    <property type="entry name" value="Galactokinase"/>
</dbReference>
<dbReference type="GO" id="GO:0016126">
    <property type="term" value="P:sterol biosynthetic process"/>
    <property type="evidence" value="ECO:0007669"/>
    <property type="project" value="UniProtKB-KW"/>
</dbReference>
<evidence type="ECO:0000256" key="10">
    <source>
        <dbReference type="ARBA" id="ARBA00023144"/>
    </source>
</evidence>
<dbReference type="GO" id="GO:0000411">
    <property type="term" value="P:positive regulation of transcription by galactose"/>
    <property type="evidence" value="ECO:0007669"/>
    <property type="project" value="UniProtKB-ARBA"/>
</dbReference>
<dbReference type="GO" id="GO:0006012">
    <property type="term" value="P:galactose metabolic process"/>
    <property type="evidence" value="ECO:0007669"/>
    <property type="project" value="UniProtKB-UniPathway"/>
</dbReference>
<dbReference type="Proteomes" id="UP000070501">
    <property type="component" value="Unassembled WGS sequence"/>
</dbReference>
<comment type="pathway">
    <text evidence="1">Carbohydrate metabolism; galactose metabolism.</text>
</comment>
<dbReference type="Pfam" id="PF00288">
    <property type="entry name" value="GHMP_kinases_N"/>
    <property type="match status" value="1"/>
</dbReference>
<evidence type="ECO:0000256" key="9">
    <source>
        <dbReference type="ARBA" id="ARBA00023011"/>
    </source>
</evidence>
<keyword evidence="9" id="KW-0756">Sterol biosynthesis</keyword>
<dbReference type="FunFam" id="1.20.1440.340:FF:000003">
    <property type="entry name" value="GAL1p Galactokinase"/>
    <property type="match status" value="1"/>
</dbReference>
<dbReference type="EC" id="2.7.1.6" evidence="3"/>
<sequence>MSGPVPQTTALQDVYTPQSLGEQGVRWNALLEKFQSTYGTPAEFVARSPGRVNIIGEHIDYSLYPCLPMAIYPDVIVAVSSTPSDEASSASGTYKLQVANVASDRFPTREFDLPHGDVEIDATKHEWTNYFKAGLRGALELLRKKHGAGFRPRSMKVLMDGTVPAGGGLSSSAAFVSAAALAVMFAHGERDIDKKALTEVAIVSERAVGVNSGGMDQSASVFSEMGSALLVSFSPSLSARPVFFPKTNPELCFLIAQSFVTSNKQVTGPIHYNLRVVEVSMAAAVLNAKLCPGTELPKDAGPLGVSLRGFHNNYLEKNTSSSQKPLPQQLEELIELTKSTLDKEAGYTVDDVAAATGLSAEDIKARFLSSFPVRGEYFKLRQRALHVFTEALRTQQFLALLEDTSKHPGGGTSATDSSAAYNQQLGTLMNETQDSCRDVYECSCPEIDQICAIIRGAGGYGSRLTGAGWGGCSVHLVPADKVDAIKAALVEEYYSKREVSDKDMEGAIVVSRPMSGSAVVTLDNNGGRF</sequence>
<dbReference type="GO" id="GO:0005829">
    <property type="term" value="C:cytosol"/>
    <property type="evidence" value="ECO:0007669"/>
    <property type="project" value="TreeGrafter"/>
</dbReference>
<keyword evidence="9" id="KW-0752">Steroid biosynthesis</keyword>
<dbReference type="InterPro" id="IPR019741">
    <property type="entry name" value="Galactokinase_CS"/>
</dbReference>
<dbReference type="Pfam" id="PF08544">
    <property type="entry name" value="GHMP_kinases_C"/>
    <property type="match status" value="1"/>
</dbReference>
<dbReference type="EMBL" id="KQ964246">
    <property type="protein sequence ID" value="KXJ95714.1"/>
    <property type="molecule type" value="Genomic_DNA"/>
</dbReference>
<keyword evidence="20" id="KW-1185">Reference proteome</keyword>
<evidence type="ECO:0000256" key="5">
    <source>
        <dbReference type="ARBA" id="ARBA00022679"/>
    </source>
</evidence>
<dbReference type="InterPro" id="IPR020568">
    <property type="entry name" value="Ribosomal_Su5_D2-typ_SF"/>
</dbReference>
<dbReference type="PRINTS" id="PR00959">
    <property type="entry name" value="MEVGALKINASE"/>
</dbReference>
<accession>A0A136JEZ4</accession>
<keyword evidence="5" id="KW-0808">Transferase</keyword>
<dbReference type="PROSITE" id="PS00106">
    <property type="entry name" value="GALACTOKINASE"/>
    <property type="match status" value="1"/>
</dbReference>
<feature type="domain" description="Galactokinase N-terminal" evidence="18">
    <location>
        <begin position="32"/>
        <end position="80"/>
    </location>
</feature>
<keyword evidence="19" id="KW-0687">Ribonucleoprotein</keyword>
<dbReference type="GO" id="GO:0005524">
    <property type="term" value="F:ATP binding"/>
    <property type="evidence" value="ECO:0007669"/>
    <property type="project" value="UniProtKB-KW"/>
</dbReference>
<comment type="catalytic activity">
    <reaction evidence="15">
        <text>alpha-D-galactose + ATP = alpha-D-galactose 1-phosphate + ADP + H(+)</text>
        <dbReference type="Rhea" id="RHEA:13553"/>
        <dbReference type="ChEBI" id="CHEBI:15378"/>
        <dbReference type="ChEBI" id="CHEBI:28061"/>
        <dbReference type="ChEBI" id="CHEBI:30616"/>
        <dbReference type="ChEBI" id="CHEBI:58336"/>
        <dbReference type="ChEBI" id="CHEBI:456216"/>
        <dbReference type="EC" id="2.7.1.6"/>
    </reaction>
    <physiologicalReaction direction="left-to-right" evidence="15">
        <dbReference type="Rhea" id="RHEA:13554"/>
    </physiologicalReaction>
</comment>
<dbReference type="FunFam" id="3.30.230.10:FF:000056">
    <property type="entry name" value="GAL1p Galactokinase"/>
    <property type="match status" value="1"/>
</dbReference>
<keyword evidence="13" id="KW-0119">Carbohydrate metabolism</keyword>
<name>A0A136JEZ4_9PEZI</name>
<evidence type="ECO:0000259" key="18">
    <source>
        <dbReference type="Pfam" id="PF10509"/>
    </source>
</evidence>
<keyword evidence="7" id="KW-0418">Kinase</keyword>
<dbReference type="InterPro" id="IPR006206">
    <property type="entry name" value="Mevalonate/galactokinase"/>
</dbReference>
<organism evidence="19 20">
    <name type="scientific">Microdochium bolleyi</name>
    <dbReference type="NCBI Taxonomy" id="196109"/>
    <lineage>
        <taxon>Eukaryota</taxon>
        <taxon>Fungi</taxon>
        <taxon>Dikarya</taxon>
        <taxon>Ascomycota</taxon>
        <taxon>Pezizomycotina</taxon>
        <taxon>Sordariomycetes</taxon>
        <taxon>Xylariomycetidae</taxon>
        <taxon>Xylariales</taxon>
        <taxon>Microdochiaceae</taxon>
        <taxon>Microdochium</taxon>
    </lineage>
</organism>
<dbReference type="PRINTS" id="PR00473">
    <property type="entry name" value="GALCTOKINASE"/>
</dbReference>
<evidence type="ECO:0000313" key="19">
    <source>
        <dbReference type="EMBL" id="KXJ95714.1"/>
    </source>
</evidence>
<dbReference type="SUPFAM" id="SSF55060">
    <property type="entry name" value="GHMP Kinase, C-terminal domain"/>
    <property type="match status" value="1"/>
</dbReference>
<dbReference type="InterPro" id="IPR013750">
    <property type="entry name" value="GHMP_kinase_C_dom"/>
</dbReference>
<keyword evidence="6" id="KW-0547">Nucleotide-binding</keyword>
<keyword evidence="8" id="KW-0067">ATP-binding</keyword>
<gene>
    <name evidence="19" type="ORF">Micbo1qcDRAFT_115725</name>
</gene>
<dbReference type="InterPro" id="IPR036554">
    <property type="entry name" value="GHMP_kinase_C_sf"/>
</dbReference>
<evidence type="ECO:0000256" key="8">
    <source>
        <dbReference type="ARBA" id="ARBA00022840"/>
    </source>
</evidence>
<dbReference type="GO" id="GO:0004335">
    <property type="term" value="F:galactokinase activity"/>
    <property type="evidence" value="ECO:0007669"/>
    <property type="project" value="UniProtKB-EC"/>
</dbReference>
<evidence type="ECO:0000256" key="15">
    <source>
        <dbReference type="ARBA" id="ARBA00049538"/>
    </source>
</evidence>
<dbReference type="Gene3D" id="3.30.230.10">
    <property type="match status" value="1"/>
</dbReference>
<feature type="domain" description="GHMP kinase N-terminal" evidence="16">
    <location>
        <begin position="136"/>
        <end position="223"/>
    </location>
</feature>
<dbReference type="InParanoid" id="A0A136JEZ4"/>
<dbReference type="NCBIfam" id="TIGR00131">
    <property type="entry name" value="gal_kin"/>
    <property type="match status" value="1"/>
</dbReference>
<dbReference type="Pfam" id="PF10509">
    <property type="entry name" value="GalKase_gal_bdg"/>
    <property type="match status" value="1"/>
</dbReference>
<dbReference type="Gene3D" id="1.20.1440.340">
    <property type="match status" value="1"/>
</dbReference>
<evidence type="ECO:0000313" key="20">
    <source>
        <dbReference type="Proteomes" id="UP000070501"/>
    </source>
</evidence>
<dbReference type="InterPro" id="IPR019539">
    <property type="entry name" value="GalKase_N"/>
</dbReference>
<dbReference type="FunCoup" id="A0A136JEZ4">
    <property type="interactions" value="1013"/>
</dbReference>
<dbReference type="SUPFAM" id="SSF54211">
    <property type="entry name" value="Ribosomal protein S5 domain 2-like"/>
    <property type="match status" value="1"/>
</dbReference>
<dbReference type="UniPathway" id="UPA00214"/>
<keyword evidence="9" id="KW-0444">Lipid biosynthesis</keyword>
<comment type="similarity">
    <text evidence="2">Belongs to the GHMP kinase family. GalK subfamily.</text>
</comment>
<keyword evidence="11" id="KW-1207">Sterol metabolism</keyword>
<keyword evidence="19" id="KW-0689">Ribosomal protein</keyword>
<evidence type="ECO:0000256" key="4">
    <source>
        <dbReference type="ARBA" id="ARBA00019487"/>
    </source>
</evidence>
<dbReference type="PIRSF" id="PIRSF000530">
    <property type="entry name" value="Galactokinase"/>
    <property type="match status" value="1"/>
</dbReference>
<evidence type="ECO:0000256" key="11">
    <source>
        <dbReference type="ARBA" id="ARBA00023166"/>
    </source>
</evidence>
<evidence type="ECO:0000256" key="7">
    <source>
        <dbReference type="ARBA" id="ARBA00022777"/>
    </source>
</evidence>
<dbReference type="InterPro" id="IPR006203">
    <property type="entry name" value="GHMP_knse_ATP-bd_CS"/>
</dbReference>
<evidence type="ECO:0000256" key="2">
    <source>
        <dbReference type="ARBA" id="ARBA00006566"/>
    </source>
</evidence>
<dbReference type="InterPro" id="IPR006204">
    <property type="entry name" value="GHMP_kinase_N_dom"/>
</dbReference>
<dbReference type="PROSITE" id="PS00627">
    <property type="entry name" value="GHMP_KINASES_ATP"/>
    <property type="match status" value="1"/>
</dbReference>
<dbReference type="Gene3D" id="3.30.70.3170">
    <property type="match status" value="1"/>
</dbReference>
<keyword evidence="12" id="KW-0443">Lipid metabolism</keyword>
<dbReference type="OrthoDB" id="187738at2759"/>
<keyword evidence="12" id="KW-0753">Steroid metabolism</keyword>
<evidence type="ECO:0000256" key="3">
    <source>
        <dbReference type="ARBA" id="ARBA00012315"/>
    </source>
</evidence>
<dbReference type="PANTHER" id="PTHR10457:SF7">
    <property type="entry name" value="GALACTOKINASE-RELATED"/>
    <property type="match status" value="1"/>
</dbReference>
<evidence type="ECO:0000256" key="14">
    <source>
        <dbReference type="ARBA" id="ARBA00029590"/>
    </source>
</evidence>
<evidence type="ECO:0000256" key="13">
    <source>
        <dbReference type="ARBA" id="ARBA00023277"/>
    </source>
</evidence>
<evidence type="ECO:0000256" key="1">
    <source>
        <dbReference type="ARBA" id="ARBA00004947"/>
    </source>
</evidence>
<dbReference type="PANTHER" id="PTHR10457">
    <property type="entry name" value="MEVALONATE KINASE/GALACTOKINASE"/>
    <property type="match status" value="1"/>
</dbReference>
<dbReference type="GO" id="GO:0005840">
    <property type="term" value="C:ribosome"/>
    <property type="evidence" value="ECO:0007669"/>
    <property type="project" value="UniProtKB-KW"/>
</dbReference>
<evidence type="ECO:0000259" key="16">
    <source>
        <dbReference type="Pfam" id="PF00288"/>
    </source>
</evidence>
<protein>
    <recommendedName>
        <fullName evidence="4">Galactokinase</fullName>
        <ecNumber evidence="3">2.7.1.6</ecNumber>
    </recommendedName>
    <alternativeName>
        <fullName evidence="14">Galactose kinase</fullName>
    </alternativeName>
</protein>
<dbReference type="STRING" id="196109.A0A136JEZ4"/>